<sequence length="131" mass="14801">MPVWIRQPGQQTNSQPFHQFTHPDPCGVGFMFDLDPTTREPLLSTPEARANYEHAQREVAAGRLVDEGVVEHQTSYWDAGAIRCHCGAVVELTDHWEGSACQRCGSEYGSTGQMFRANWREFCRETGELDD</sequence>
<keyword evidence="2" id="KW-1185">Reference proteome</keyword>
<protein>
    <submittedName>
        <fullName evidence="1">Uncharacterized protein</fullName>
    </submittedName>
</protein>
<proteinExistence type="predicted"/>
<organism evidence="1 2">
    <name type="scientific">Deinococcus petrolearius</name>
    <dbReference type="NCBI Taxonomy" id="1751295"/>
    <lineage>
        <taxon>Bacteria</taxon>
        <taxon>Thermotogati</taxon>
        <taxon>Deinococcota</taxon>
        <taxon>Deinococci</taxon>
        <taxon>Deinococcales</taxon>
        <taxon>Deinococcaceae</taxon>
        <taxon>Deinococcus</taxon>
    </lineage>
</organism>
<evidence type="ECO:0000313" key="1">
    <source>
        <dbReference type="EMBL" id="MFC5849630.1"/>
    </source>
</evidence>
<dbReference type="Proteomes" id="UP001595979">
    <property type="component" value="Unassembled WGS sequence"/>
</dbReference>
<dbReference type="RefSeq" id="WP_380050933.1">
    <property type="nucleotide sequence ID" value="NZ_JBHSOH010000029.1"/>
</dbReference>
<comment type="caution">
    <text evidence="1">The sequence shown here is derived from an EMBL/GenBank/DDBJ whole genome shotgun (WGS) entry which is preliminary data.</text>
</comment>
<evidence type="ECO:0000313" key="2">
    <source>
        <dbReference type="Proteomes" id="UP001595979"/>
    </source>
</evidence>
<reference evidence="2" key="1">
    <citation type="journal article" date="2019" name="Int. J. Syst. Evol. Microbiol.">
        <title>The Global Catalogue of Microorganisms (GCM) 10K type strain sequencing project: providing services to taxonomists for standard genome sequencing and annotation.</title>
        <authorList>
            <consortium name="The Broad Institute Genomics Platform"/>
            <consortium name="The Broad Institute Genome Sequencing Center for Infectious Disease"/>
            <person name="Wu L."/>
            <person name="Ma J."/>
        </authorList>
    </citation>
    <scope>NUCLEOTIDE SEQUENCE [LARGE SCALE GENOMIC DNA]</scope>
    <source>
        <strain evidence="2">CGMCC 1.15053</strain>
    </source>
</reference>
<dbReference type="EMBL" id="JBHSOH010000029">
    <property type="protein sequence ID" value="MFC5849630.1"/>
    <property type="molecule type" value="Genomic_DNA"/>
</dbReference>
<accession>A0ABW1DMV1</accession>
<name>A0ABW1DMV1_9DEIO</name>
<gene>
    <name evidence="1" type="ORF">ACFPQ6_15090</name>
</gene>